<proteinExistence type="predicted"/>
<feature type="transmembrane region" description="Helical" evidence="1">
    <location>
        <begin position="79"/>
        <end position="100"/>
    </location>
</feature>
<dbReference type="OrthoDB" id="1144182at2"/>
<keyword evidence="1" id="KW-1133">Transmembrane helix</keyword>
<organism evidence="3 4">
    <name type="scientific">Myroides odoratus</name>
    <name type="common">Flavobacterium odoratum</name>
    <dbReference type="NCBI Taxonomy" id="256"/>
    <lineage>
        <taxon>Bacteria</taxon>
        <taxon>Pseudomonadati</taxon>
        <taxon>Bacteroidota</taxon>
        <taxon>Flavobacteriia</taxon>
        <taxon>Flavobacteriales</taxon>
        <taxon>Flavobacteriaceae</taxon>
        <taxon>Myroides</taxon>
    </lineage>
</organism>
<sequence>MAFQEIKNNINEIKEHSEQYLNTSMDYFRLWGLKITAKTAIIFMTVFAVGVFFLLSLFFVSLFAAIAIGEQVESKSLGFLYVGLFYLLISIVVFTFRKYIVDRPLIKKLSEAIFNE</sequence>
<evidence type="ECO:0000313" key="5">
    <source>
        <dbReference type="Proteomes" id="UP000596202"/>
    </source>
</evidence>
<keyword evidence="4" id="KW-1185">Reference proteome</keyword>
<reference evidence="3 4" key="1">
    <citation type="submission" date="2018-06" db="EMBL/GenBank/DDBJ databases">
        <authorList>
            <consortium name="Pathogen Informatics"/>
            <person name="Doyle S."/>
        </authorList>
    </citation>
    <scope>NUCLEOTIDE SEQUENCE [LARGE SCALE GENOMIC DNA]</scope>
    <source>
        <strain evidence="3 4">NCTC11179</strain>
    </source>
</reference>
<keyword evidence="1" id="KW-0472">Membrane</keyword>
<feature type="transmembrane region" description="Helical" evidence="1">
    <location>
        <begin position="39"/>
        <end position="67"/>
    </location>
</feature>
<evidence type="ECO:0000313" key="3">
    <source>
        <dbReference type="EMBL" id="STZ69285.1"/>
    </source>
</evidence>
<evidence type="ECO:0000313" key="4">
    <source>
        <dbReference type="Proteomes" id="UP000255024"/>
    </source>
</evidence>
<accession>A0A378RS47</accession>
<reference evidence="2 5" key="2">
    <citation type="submission" date="2021-01" db="EMBL/GenBank/DDBJ databases">
        <title>FDA dAtabase for Regulatory Grade micrObial Sequences (FDA-ARGOS): Supporting development and validation of Infectious Disease Dx tests.</title>
        <authorList>
            <person name="Sproer C."/>
            <person name="Gronow S."/>
            <person name="Severitt S."/>
            <person name="Schroder I."/>
            <person name="Tallon L."/>
            <person name="Sadzewicz L."/>
            <person name="Zhao X."/>
            <person name="Boylan J."/>
            <person name="Ott S."/>
            <person name="Bowen H."/>
            <person name="Vavikolanu K."/>
            <person name="Mehta A."/>
            <person name="Aluvathingal J."/>
            <person name="Nadendla S."/>
            <person name="Lowell S."/>
            <person name="Myers T."/>
            <person name="Yan Y."/>
            <person name="Sichtig H."/>
        </authorList>
    </citation>
    <scope>NUCLEOTIDE SEQUENCE [LARGE SCALE GENOMIC DNA]</scope>
    <source>
        <strain evidence="2 5">FDAARGOS_1131</strain>
    </source>
</reference>
<gene>
    <name evidence="2" type="ORF">I6I88_17300</name>
    <name evidence="3" type="ORF">NCTC11179_02791</name>
</gene>
<dbReference type="EMBL" id="CP068108">
    <property type="protein sequence ID" value="QQT99895.1"/>
    <property type="molecule type" value="Genomic_DNA"/>
</dbReference>
<evidence type="ECO:0008006" key="6">
    <source>
        <dbReference type="Google" id="ProtNLM"/>
    </source>
</evidence>
<keyword evidence="1" id="KW-0812">Transmembrane</keyword>
<dbReference type="Proteomes" id="UP000255024">
    <property type="component" value="Unassembled WGS sequence"/>
</dbReference>
<dbReference type="Proteomes" id="UP000596202">
    <property type="component" value="Chromosome"/>
</dbReference>
<dbReference type="RefSeq" id="WP_002988511.1">
    <property type="nucleotide sequence ID" value="NZ_CP068107.1"/>
</dbReference>
<dbReference type="GeneID" id="93529442"/>
<name>A0A378RS47_MYROD</name>
<dbReference type="AlphaFoldDB" id="A0A378RS47"/>
<dbReference type="EMBL" id="UGQL01000002">
    <property type="protein sequence ID" value="STZ69285.1"/>
    <property type="molecule type" value="Genomic_DNA"/>
</dbReference>
<protein>
    <recommendedName>
        <fullName evidence="6">Holin-X, holin superfamily III</fullName>
    </recommendedName>
</protein>
<evidence type="ECO:0000256" key="1">
    <source>
        <dbReference type="SAM" id="Phobius"/>
    </source>
</evidence>
<evidence type="ECO:0000313" key="2">
    <source>
        <dbReference type="EMBL" id="QQT99895.1"/>
    </source>
</evidence>